<comment type="caution">
    <text evidence="7">The sequence shown here is derived from an EMBL/GenBank/DDBJ whole genome shotgun (WGS) entry which is preliminary data.</text>
</comment>
<dbReference type="PROSITE" id="PS00440">
    <property type="entry name" value="ACYLTRANSF_C_2"/>
    <property type="match status" value="1"/>
</dbReference>
<evidence type="ECO:0000259" key="6">
    <source>
        <dbReference type="Pfam" id="PF00755"/>
    </source>
</evidence>
<dbReference type="InterPro" id="IPR042231">
    <property type="entry name" value="Cho/carn_acyl_trans_2"/>
</dbReference>
<evidence type="ECO:0000313" key="8">
    <source>
        <dbReference type="Proteomes" id="UP000294744"/>
    </source>
</evidence>
<name>A0A4R4UII9_9PSEU</name>
<reference evidence="7 8" key="1">
    <citation type="submission" date="2019-03" db="EMBL/GenBank/DDBJ databases">
        <title>Draft genome sequences of novel Actinobacteria.</title>
        <authorList>
            <person name="Sahin N."/>
            <person name="Ay H."/>
            <person name="Saygin H."/>
        </authorList>
    </citation>
    <scope>NUCLEOTIDE SEQUENCE [LARGE SCALE GENOMIC DNA]</scope>
    <source>
        <strain evidence="7 8">16K404</strain>
    </source>
</reference>
<protein>
    <submittedName>
        <fullName evidence="7">Choline/carnitine O-acyltransferase</fullName>
    </submittedName>
</protein>
<dbReference type="OrthoDB" id="1456at2"/>
<dbReference type="InterPro" id="IPR039551">
    <property type="entry name" value="Cho/carn_acyl_trans"/>
</dbReference>
<dbReference type="SUPFAM" id="SSF52777">
    <property type="entry name" value="CoA-dependent acyltransferases"/>
    <property type="match status" value="2"/>
</dbReference>
<dbReference type="GO" id="GO:0016746">
    <property type="term" value="F:acyltransferase activity"/>
    <property type="evidence" value="ECO:0007669"/>
    <property type="project" value="UniProtKB-KW"/>
</dbReference>
<dbReference type="InterPro" id="IPR023213">
    <property type="entry name" value="CAT-like_dom_sf"/>
</dbReference>
<evidence type="ECO:0000256" key="5">
    <source>
        <dbReference type="RuleBase" id="RU003801"/>
    </source>
</evidence>
<keyword evidence="2 5" id="KW-0808">Transferase</keyword>
<organism evidence="7 8">
    <name type="scientific">Saccharopolyspora aridisoli</name>
    <dbReference type="NCBI Taxonomy" id="2530385"/>
    <lineage>
        <taxon>Bacteria</taxon>
        <taxon>Bacillati</taxon>
        <taxon>Actinomycetota</taxon>
        <taxon>Actinomycetes</taxon>
        <taxon>Pseudonocardiales</taxon>
        <taxon>Pseudonocardiaceae</taxon>
        <taxon>Saccharopolyspora</taxon>
    </lineage>
</organism>
<evidence type="ECO:0000256" key="2">
    <source>
        <dbReference type="ARBA" id="ARBA00022679"/>
    </source>
</evidence>
<sequence>MEVALRTSTFGNEDALPRVPLPTLADSGARFLQWCAPLLSEDELSATRQAVEEFLDSATAKELHDTLSAYAGQEDVHSWLDEFWRDRYLGRRDRIALNANFFFLFNDTDDDQIARAVRLIAASVDHKLALDTESVPPTARRGQPLSMQQHRYLFSTTRIPRAERDGVRAPNTPEQPGPSQARHIVVFYRGNAFRLDVIGQDGVPHTLDELAEALRQVIATTDRGPGVGALTSHDRARWAANREALLVDNTASVDVIETALFCLALEHELPADTDGKCKQLLAGDPTDRWFDKGVTLIVFPDGSAGINGEHCLLDGTTIVEFVDSLMSGTAESHSQSSGAAPQGAPELRALEFRLSPELSGEIEAAAKDYTAYADATATRTARFDDFGSERSKALGVSPDAFVQMAFQLAHRRSKGFTGATYESIATRHFHHGRTEAMRVVTPEVLEFVAVMEDPDADRSTREQAFRRAADAHVTRAKECQAGDAPEQHLWELQLIAGRRGQDFAPALYSSPGWQKMRDDYLSTSAAPSVNIQYFGFGATSEHCIGVAYVLLPQSFNVHLSTPRTVGEQMTAFADQLARAIDELTDLVSTGS</sequence>
<dbReference type="AlphaFoldDB" id="A0A4R4UII9"/>
<keyword evidence="8" id="KW-1185">Reference proteome</keyword>
<evidence type="ECO:0000256" key="4">
    <source>
        <dbReference type="PIRSR" id="PIRSR600542-1"/>
    </source>
</evidence>
<dbReference type="Pfam" id="PF00755">
    <property type="entry name" value="Carn_acyltransf"/>
    <property type="match status" value="1"/>
</dbReference>
<dbReference type="Gene3D" id="3.30.559.70">
    <property type="entry name" value="Choline/Carnitine o-acyltransferase, domain 2"/>
    <property type="match status" value="1"/>
</dbReference>
<proteinExistence type="inferred from homology"/>
<feature type="domain" description="Choline/carnitine acyltransferase" evidence="6">
    <location>
        <begin position="19"/>
        <end position="577"/>
    </location>
</feature>
<evidence type="ECO:0000256" key="3">
    <source>
        <dbReference type="ARBA" id="ARBA00023315"/>
    </source>
</evidence>
<comment type="similarity">
    <text evidence="1 5">Belongs to the carnitine/choline acetyltransferase family.</text>
</comment>
<feature type="active site" description="Proton acceptor" evidence="4">
    <location>
        <position position="310"/>
    </location>
</feature>
<accession>A0A4R4UII9</accession>
<dbReference type="InterPro" id="IPR000542">
    <property type="entry name" value="Carn_acyl_trans"/>
</dbReference>
<dbReference type="Proteomes" id="UP000294744">
    <property type="component" value="Unassembled WGS sequence"/>
</dbReference>
<dbReference type="EMBL" id="SMKV01000017">
    <property type="protein sequence ID" value="TDC91718.1"/>
    <property type="molecule type" value="Genomic_DNA"/>
</dbReference>
<keyword evidence="3 5" id="KW-0012">Acyltransferase</keyword>
<evidence type="ECO:0000256" key="1">
    <source>
        <dbReference type="ARBA" id="ARBA00005232"/>
    </source>
</evidence>
<dbReference type="Gene3D" id="3.30.559.10">
    <property type="entry name" value="Chloramphenicol acetyltransferase-like domain"/>
    <property type="match status" value="1"/>
</dbReference>
<gene>
    <name evidence="7" type="ORF">E1161_15620</name>
</gene>
<evidence type="ECO:0000313" key="7">
    <source>
        <dbReference type="EMBL" id="TDC91718.1"/>
    </source>
</evidence>
<dbReference type="PANTHER" id="PTHR22589">
    <property type="entry name" value="CARNITINE O-ACYLTRANSFERASE"/>
    <property type="match status" value="1"/>
</dbReference>